<evidence type="ECO:0000259" key="2">
    <source>
        <dbReference type="Pfam" id="PF13340"/>
    </source>
</evidence>
<feature type="domain" description="Transposase IS4-like" evidence="1">
    <location>
        <begin position="101"/>
        <end position="253"/>
    </location>
</feature>
<sequence>MVERERRYPSDLTDEQWEIVEPMLPLIKSPGRIPKHPRRTIVDAILYVVRSGCSWRQLPVDFPPWQTVYWQFQQWEKRQVTERILEELREQVRLAEGREAEPSAGVIDSQSVKAADTVGSDSRGYDAGKKINGRKRFIVTDTLGLLVVVCVMSASWQDRDGAKTTLLSTYLTTSIRHVFADQGFAGRLVDWAAETLKTTIEIVRKPADQRGFVVHPRRWVVERSLAWLTAHRRLARDYERDPAVSEALIRWAAINTMVRRLDRGRPAIRQGRRTLSTPG</sequence>
<name>I0HBB2_ACTM4</name>
<dbReference type="GO" id="GO:0003677">
    <property type="term" value="F:DNA binding"/>
    <property type="evidence" value="ECO:0007669"/>
    <property type="project" value="InterPro"/>
</dbReference>
<evidence type="ECO:0000259" key="1">
    <source>
        <dbReference type="Pfam" id="PF01609"/>
    </source>
</evidence>
<gene>
    <name evidence="3" type="ordered locus">AMIS_30560</name>
    <name evidence="4" type="ordered locus">AMIS_50790</name>
</gene>
<organism evidence="4 5">
    <name type="scientific">Actinoplanes missouriensis (strain ATCC 14538 / DSM 43046 / CBS 188.64 / JCM 3121 / NBRC 102363 / NCIMB 12654 / NRRL B-3342 / UNCC 431)</name>
    <dbReference type="NCBI Taxonomy" id="512565"/>
    <lineage>
        <taxon>Bacteria</taxon>
        <taxon>Bacillati</taxon>
        <taxon>Actinomycetota</taxon>
        <taxon>Actinomycetes</taxon>
        <taxon>Micromonosporales</taxon>
        <taxon>Micromonosporaceae</taxon>
        <taxon>Actinoplanes</taxon>
    </lineage>
</organism>
<evidence type="ECO:0000313" key="4">
    <source>
        <dbReference type="EMBL" id="BAL90299.1"/>
    </source>
</evidence>
<dbReference type="EMBL" id="AP012319">
    <property type="protein sequence ID" value="BAL90299.1"/>
    <property type="molecule type" value="Genomic_DNA"/>
</dbReference>
<dbReference type="KEGG" id="ams:AMIS_50790"/>
<dbReference type="InterPro" id="IPR025161">
    <property type="entry name" value="IS402-like_dom"/>
</dbReference>
<dbReference type="OrthoDB" id="3213859at2"/>
<reference evidence="4 5" key="1">
    <citation type="submission" date="2012-02" db="EMBL/GenBank/DDBJ databases">
        <title>Complete genome sequence of Actinoplanes missouriensis 431 (= NBRC 102363).</title>
        <authorList>
            <person name="Ohnishi Y."/>
            <person name="Ishikawa J."/>
            <person name="Sekine M."/>
            <person name="Hosoyama A."/>
            <person name="Harada T."/>
            <person name="Narita H."/>
            <person name="Hata T."/>
            <person name="Konno Y."/>
            <person name="Tutikane K."/>
            <person name="Fujita N."/>
            <person name="Horinouchi S."/>
            <person name="Hayakawa M."/>
        </authorList>
    </citation>
    <scope>NUCLEOTIDE SEQUENCE [LARGE SCALE GENOMIC DNA]</scope>
    <source>
        <strain evidence="4">431</strain>
        <strain evidence="5">ATCC 14538 / DSM 43046 / CBS 188.64 / JCM 3121 / NBRC 102363 / NCIMB 12654 / NRRL B-3342 / UNCC 431</strain>
    </source>
</reference>
<feature type="domain" description="Insertion element IS402-like" evidence="2">
    <location>
        <begin position="12"/>
        <end position="84"/>
    </location>
</feature>
<dbReference type="PATRIC" id="fig|512565.3.peg.3056"/>
<accession>I0HBB2</accession>
<dbReference type="AlphaFoldDB" id="I0HBB2"/>
<evidence type="ECO:0000313" key="5">
    <source>
        <dbReference type="Proteomes" id="UP000007882"/>
    </source>
</evidence>
<dbReference type="GO" id="GO:0004803">
    <property type="term" value="F:transposase activity"/>
    <property type="evidence" value="ECO:0007669"/>
    <property type="project" value="InterPro"/>
</dbReference>
<dbReference type="Proteomes" id="UP000007882">
    <property type="component" value="Chromosome"/>
</dbReference>
<dbReference type="InterPro" id="IPR002559">
    <property type="entry name" value="Transposase_11"/>
</dbReference>
<dbReference type="KEGG" id="ams:AMIS_30560"/>
<dbReference type="EMBL" id="AP012319">
    <property type="protein sequence ID" value="BAL88276.1"/>
    <property type="molecule type" value="Genomic_DNA"/>
</dbReference>
<keyword evidence="5" id="KW-1185">Reference proteome</keyword>
<protein>
    <submittedName>
        <fullName evidence="4">Putative transposase</fullName>
    </submittedName>
</protein>
<dbReference type="GO" id="GO:0006313">
    <property type="term" value="P:DNA transposition"/>
    <property type="evidence" value="ECO:0007669"/>
    <property type="project" value="InterPro"/>
</dbReference>
<dbReference type="PANTHER" id="PTHR30007:SF0">
    <property type="entry name" value="TRANSPOSASE"/>
    <property type="match status" value="1"/>
</dbReference>
<proteinExistence type="predicted"/>
<dbReference type="HOGENOM" id="CLU_055261_0_0_11"/>
<dbReference type="PANTHER" id="PTHR30007">
    <property type="entry name" value="PHP DOMAIN PROTEIN"/>
    <property type="match status" value="1"/>
</dbReference>
<dbReference type="Pfam" id="PF01609">
    <property type="entry name" value="DDE_Tnp_1"/>
    <property type="match status" value="1"/>
</dbReference>
<dbReference type="NCBIfam" id="NF033580">
    <property type="entry name" value="transpos_IS5_3"/>
    <property type="match status" value="1"/>
</dbReference>
<dbReference type="STRING" id="512565.AMIS_30560"/>
<evidence type="ECO:0000313" key="3">
    <source>
        <dbReference type="EMBL" id="BAL88276.1"/>
    </source>
</evidence>
<dbReference type="eggNOG" id="COG3293">
    <property type="taxonomic scope" value="Bacteria"/>
</dbReference>
<dbReference type="Pfam" id="PF13340">
    <property type="entry name" value="DUF4096"/>
    <property type="match status" value="1"/>
</dbReference>